<keyword evidence="3" id="KW-1185">Reference proteome</keyword>
<dbReference type="Proteomes" id="UP001396334">
    <property type="component" value="Unassembled WGS sequence"/>
</dbReference>
<organism evidence="2 3">
    <name type="scientific">Hibiscus sabdariffa</name>
    <name type="common">roselle</name>
    <dbReference type="NCBI Taxonomy" id="183260"/>
    <lineage>
        <taxon>Eukaryota</taxon>
        <taxon>Viridiplantae</taxon>
        <taxon>Streptophyta</taxon>
        <taxon>Embryophyta</taxon>
        <taxon>Tracheophyta</taxon>
        <taxon>Spermatophyta</taxon>
        <taxon>Magnoliopsida</taxon>
        <taxon>eudicotyledons</taxon>
        <taxon>Gunneridae</taxon>
        <taxon>Pentapetalae</taxon>
        <taxon>rosids</taxon>
        <taxon>malvids</taxon>
        <taxon>Malvales</taxon>
        <taxon>Malvaceae</taxon>
        <taxon>Malvoideae</taxon>
        <taxon>Hibiscus</taxon>
    </lineage>
</organism>
<name>A0ABR2QJA0_9ROSI</name>
<dbReference type="PANTHER" id="PTHR47723">
    <property type="entry name" value="OS05G0353850 PROTEIN"/>
    <property type="match status" value="1"/>
</dbReference>
<sequence>MISNLGEWDWERLEHHLPISALESLVAIQPPKPEYGIDVPGWREKFWKGPDPDWVKVNVDTSVDAVGNRAVTGGFIRDDSGGWLTGFYRCVGRCSVLLAELWTIYDGLNHVWDAGFQRVAVEYDNKEAVCIINRMSLTLDRSVLVQSIWALMQRDWLVKVCHVLREENAAADKLAALGKGCGLNGSIFVVPPGAVASIVEHDQRRWMQWLLQWRGIPPSVARFHFAYLYYWFVVSSRCEMV</sequence>
<dbReference type="PANTHER" id="PTHR47723:SF13">
    <property type="entry name" value="PUTATIVE-RELATED"/>
    <property type="match status" value="1"/>
</dbReference>
<protein>
    <recommendedName>
        <fullName evidence="1">RNase H type-1 domain-containing protein</fullName>
    </recommendedName>
</protein>
<dbReference type="EMBL" id="JBBPBN010000037">
    <property type="protein sequence ID" value="KAK9000775.1"/>
    <property type="molecule type" value="Genomic_DNA"/>
</dbReference>
<dbReference type="CDD" id="cd06222">
    <property type="entry name" value="RNase_H_like"/>
    <property type="match status" value="1"/>
</dbReference>
<reference evidence="2 3" key="1">
    <citation type="journal article" date="2024" name="G3 (Bethesda)">
        <title>Genome assembly of Hibiscus sabdariffa L. provides insights into metabolisms of medicinal natural products.</title>
        <authorList>
            <person name="Kim T."/>
        </authorList>
    </citation>
    <scope>NUCLEOTIDE SEQUENCE [LARGE SCALE GENOMIC DNA]</scope>
    <source>
        <strain evidence="2">TK-2024</strain>
        <tissue evidence="2">Old leaves</tissue>
    </source>
</reference>
<evidence type="ECO:0000313" key="2">
    <source>
        <dbReference type="EMBL" id="KAK9000775.1"/>
    </source>
</evidence>
<dbReference type="InterPro" id="IPR012337">
    <property type="entry name" value="RNaseH-like_sf"/>
</dbReference>
<dbReference type="Pfam" id="PF13456">
    <property type="entry name" value="RVT_3"/>
    <property type="match status" value="1"/>
</dbReference>
<evidence type="ECO:0000313" key="3">
    <source>
        <dbReference type="Proteomes" id="UP001396334"/>
    </source>
</evidence>
<dbReference type="SUPFAM" id="SSF53098">
    <property type="entry name" value="Ribonuclease H-like"/>
    <property type="match status" value="1"/>
</dbReference>
<dbReference type="InterPro" id="IPR036397">
    <property type="entry name" value="RNaseH_sf"/>
</dbReference>
<evidence type="ECO:0000259" key="1">
    <source>
        <dbReference type="Pfam" id="PF13456"/>
    </source>
</evidence>
<gene>
    <name evidence="2" type="ORF">V6N11_081262</name>
</gene>
<dbReference type="Gene3D" id="3.30.420.10">
    <property type="entry name" value="Ribonuclease H-like superfamily/Ribonuclease H"/>
    <property type="match status" value="1"/>
</dbReference>
<dbReference type="InterPro" id="IPR002156">
    <property type="entry name" value="RNaseH_domain"/>
</dbReference>
<accession>A0ABR2QJA0</accession>
<feature type="domain" description="RNase H type-1" evidence="1">
    <location>
        <begin position="58"/>
        <end position="176"/>
    </location>
</feature>
<dbReference type="InterPro" id="IPR044730">
    <property type="entry name" value="RNase_H-like_dom_plant"/>
</dbReference>
<dbReference type="InterPro" id="IPR053151">
    <property type="entry name" value="RNase_H-like"/>
</dbReference>
<comment type="caution">
    <text evidence="2">The sequence shown here is derived from an EMBL/GenBank/DDBJ whole genome shotgun (WGS) entry which is preliminary data.</text>
</comment>
<proteinExistence type="predicted"/>